<evidence type="ECO:0008006" key="3">
    <source>
        <dbReference type="Google" id="ProtNLM"/>
    </source>
</evidence>
<sequence length="180" mass="19710">MATPETPQLHPGARRIIRIGDAGPEIVIDHWQRLGDDDPLPSFDALPVLVSRSRAAADRAALDARVGSWGVWLAGDAAPEDVAPEVLGLPLVAIVVPKFTDGRHFSLATLLRTRYGFVGELRAVGDVLPDQLFYMRRCGYTSFELKPGKSLDTGLRTLDAFSVSYQAAADDARPLYRRRV</sequence>
<reference evidence="1 2" key="1">
    <citation type="submission" date="2018-03" db="EMBL/GenBank/DDBJ databases">
        <title>Draft Genome Sequences of the Obligatory Marine Myxobacteria Enhygromyxa salina SWB005.</title>
        <authorList>
            <person name="Poehlein A."/>
            <person name="Moghaddam J.A."/>
            <person name="Harms H."/>
            <person name="Alanjari M."/>
            <person name="Koenig G.M."/>
            <person name="Daniel R."/>
            <person name="Schaeberle T.F."/>
        </authorList>
    </citation>
    <scope>NUCLEOTIDE SEQUENCE [LARGE SCALE GENOMIC DNA]</scope>
    <source>
        <strain evidence="1 2">SWB005</strain>
    </source>
</reference>
<proteinExistence type="predicted"/>
<name>A0A2S9YHD1_9BACT</name>
<evidence type="ECO:0000313" key="2">
    <source>
        <dbReference type="Proteomes" id="UP000237968"/>
    </source>
</evidence>
<dbReference type="EMBL" id="PVNK01000037">
    <property type="protein sequence ID" value="PRQ04523.1"/>
    <property type="molecule type" value="Genomic_DNA"/>
</dbReference>
<gene>
    <name evidence="1" type="ORF">ENSA5_07540</name>
</gene>
<dbReference type="RefSeq" id="WP_181197346.1">
    <property type="nucleotide sequence ID" value="NZ_PVNK01000037.1"/>
</dbReference>
<accession>A0A2S9YHD1</accession>
<dbReference type="PIRSF" id="PIRSF030820">
    <property type="entry name" value="UCP030820"/>
    <property type="match status" value="1"/>
</dbReference>
<dbReference type="InterPro" id="IPR008318">
    <property type="entry name" value="UCP030820"/>
</dbReference>
<dbReference type="Proteomes" id="UP000237968">
    <property type="component" value="Unassembled WGS sequence"/>
</dbReference>
<dbReference type="AlphaFoldDB" id="A0A2S9YHD1"/>
<evidence type="ECO:0000313" key="1">
    <source>
        <dbReference type="EMBL" id="PRQ04523.1"/>
    </source>
</evidence>
<keyword evidence="2" id="KW-1185">Reference proteome</keyword>
<dbReference type="Pfam" id="PF06073">
    <property type="entry name" value="DUF934"/>
    <property type="match status" value="1"/>
</dbReference>
<comment type="caution">
    <text evidence="1">The sequence shown here is derived from an EMBL/GenBank/DDBJ whole genome shotgun (WGS) entry which is preliminary data.</text>
</comment>
<organism evidence="1 2">
    <name type="scientific">Enhygromyxa salina</name>
    <dbReference type="NCBI Taxonomy" id="215803"/>
    <lineage>
        <taxon>Bacteria</taxon>
        <taxon>Pseudomonadati</taxon>
        <taxon>Myxococcota</taxon>
        <taxon>Polyangia</taxon>
        <taxon>Nannocystales</taxon>
        <taxon>Nannocystaceae</taxon>
        <taxon>Enhygromyxa</taxon>
    </lineage>
</organism>
<protein>
    <recommendedName>
        <fullName evidence="3">Oxidoreductase probably involved in sulfite reduction</fullName>
    </recommendedName>
</protein>